<feature type="transmembrane region" description="Helical" evidence="5">
    <location>
        <begin position="465"/>
        <end position="482"/>
    </location>
</feature>
<feature type="domain" description="GB1/RHD3-type G" evidence="6">
    <location>
        <begin position="41"/>
        <end position="245"/>
    </location>
</feature>
<evidence type="ECO:0000256" key="3">
    <source>
        <dbReference type="PROSITE-ProRule" id="PRU01052"/>
    </source>
</evidence>
<keyword evidence="5" id="KW-0472">Membrane</keyword>
<dbReference type="InterPro" id="IPR030386">
    <property type="entry name" value="G_GB1_RHD3_dom"/>
</dbReference>
<evidence type="ECO:0000256" key="4">
    <source>
        <dbReference type="SAM" id="MobiDB-lite"/>
    </source>
</evidence>
<proteinExistence type="inferred from homology"/>
<dbReference type="Gene3D" id="3.40.50.300">
    <property type="entry name" value="P-loop containing nucleotide triphosphate hydrolases"/>
    <property type="match status" value="1"/>
</dbReference>
<protein>
    <recommendedName>
        <fullName evidence="6">GB1/RHD3-type G domain-containing protein</fullName>
    </recommendedName>
</protein>
<dbReference type="PROSITE" id="PS51715">
    <property type="entry name" value="G_GB1_RHD3"/>
    <property type="match status" value="1"/>
</dbReference>
<evidence type="ECO:0000256" key="1">
    <source>
        <dbReference type="ARBA" id="ARBA00022741"/>
    </source>
</evidence>
<dbReference type="Pfam" id="PF02263">
    <property type="entry name" value="GBP"/>
    <property type="match status" value="1"/>
</dbReference>
<organism evidence="7">
    <name type="scientific">Noctiluca scintillans</name>
    <name type="common">Sea sparkle</name>
    <name type="synonym">Red tide dinoflagellate</name>
    <dbReference type="NCBI Taxonomy" id="2966"/>
    <lineage>
        <taxon>Eukaryota</taxon>
        <taxon>Sar</taxon>
        <taxon>Alveolata</taxon>
        <taxon>Dinophyceae</taxon>
        <taxon>Noctilucales</taxon>
        <taxon>Noctilucaceae</taxon>
        <taxon>Noctiluca</taxon>
    </lineage>
</organism>
<dbReference type="GO" id="GO:0005525">
    <property type="term" value="F:GTP binding"/>
    <property type="evidence" value="ECO:0007669"/>
    <property type="project" value="UniProtKB-KW"/>
</dbReference>
<comment type="similarity">
    <text evidence="3">Belongs to the TRAFAC class dynamin-like GTPase superfamily. GB1/RHD3 GTPase family.</text>
</comment>
<keyword evidence="5" id="KW-1133">Transmembrane helix</keyword>
<reference evidence="7" key="1">
    <citation type="submission" date="2021-01" db="EMBL/GenBank/DDBJ databases">
        <authorList>
            <person name="Corre E."/>
            <person name="Pelletier E."/>
            <person name="Niang G."/>
            <person name="Scheremetjew M."/>
            <person name="Finn R."/>
            <person name="Kale V."/>
            <person name="Holt S."/>
            <person name="Cochrane G."/>
            <person name="Meng A."/>
            <person name="Brown T."/>
            <person name="Cohen L."/>
        </authorList>
    </citation>
    <scope>NUCLEOTIDE SEQUENCE</scope>
</reference>
<sequence length="576" mass="64920">MADHDFGTALQMVILDKEDNKVGVNEESMKVLAANLKSIKADKVSLVSVMGAYRGGKSFILDIFLRYLRWEDSVTAAGGTPPGPREAEFPRETGAAYPTPDWLLHGGEHLEGVEDENGNQMGKGFKTKGGMDTCTEGVWIWSKPFLRVINGVRVALLVMDTQGAWDGDLTPKQSATIFGLTAVLSSKLIYNVKQQIDEARVENLAYFMEFARSALRAQAENENVGLEKEELERPFQQLEFLIRDWQNYKNSANMEGCRTMATTHMNKFMNVNSKSIGATAETLQNMFRGIDVHCLPHPGLFIQREDNWSLRQLESDFVRHLDHYVTGVFKGKLEPVKILGNELTPLTFCMVVQQFVHGFQDAAPEATTFCEAMRVSTVLLVKESIMSDFEKKMKDTLKKNKSGLDPVEFDTILQDVYAQVETHFRSLHIFGNEETRQETWQTIQGNLTEMCSRFQIDNARALERGLVGFAPIVLIAMLLFFLDRASDFTCDWWSTTCSEVSKLFLIIYCLIAVYVGGFVYLFYNKSGKVSTAAATAELWKEMWKVGHQYSDRLMGKSGDSNEVDSLLSRSSSKKLD</sequence>
<keyword evidence="1" id="KW-0547">Nucleotide-binding</keyword>
<name>A0A7S1F8V1_NOCSC</name>
<keyword evidence="5" id="KW-0812">Transmembrane</keyword>
<evidence type="ECO:0000313" key="7">
    <source>
        <dbReference type="EMBL" id="CAD8852337.1"/>
    </source>
</evidence>
<gene>
    <name evidence="7" type="ORF">NSCI0253_LOCUS26687</name>
</gene>
<dbReference type="PANTHER" id="PTHR10751">
    <property type="entry name" value="GUANYLATE BINDING PROTEIN"/>
    <property type="match status" value="1"/>
</dbReference>
<dbReference type="GO" id="GO:0003924">
    <property type="term" value="F:GTPase activity"/>
    <property type="evidence" value="ECO:0007669"/>
    <property type="project" value="InterPro"/>
</dbReference>
<dbReference type="AlphaFoldDB" id="A0A7S1F8V1"/>
<evidence type="ECO:0000256" key="2">
    <source>
        <dbReference type="ARBA" id="ARBA00023134"/>
    </source>
</evidence>
<feature type="transmembrane region" description="Helical" evidence="5">
    <location>
        <begin position="503"/>
        <end position="523"/>
    </location>
</feature>
<feature type="region of interest" description="Disordered" evidence="4">
    <location>
        <begin position="556"/>
        <end position="576"/>
    </location>
</feature>
<accession>A0A7S1F8V1</accession>
<dbReference type="InterPro" id="IPR015894">
    <property type="entry name" value="Guanylate-bd_N"/>
</dbReference>
<dbReference type="EMBL" id="HBFQ01037763">
    <property type="protein sequence ID" value="CAD8852337.1"/>
    <property type="molecule type" value="Transcribed_RNA"/>
</dbReference>
<dbReference type="InterPro" id="IPR027417">
    <property type="entry name" value="P-loop_NTPase"/>
</dbReference>
<evidence type="ECO:0000259" key="6">
    <source>
        <dbReference type="PROSITE" id="PS51715"/>
    </source>
</evidence>
<keyword evidence="2" id="KW-0342">GTP-binding</keyword>
<dbReference type="SUPFAM" id="SSF52540">
    <property type="entry name" value="P-loop containing nucleoside triphosphate hydrolases"/>
    <property type="match status" value="1"/>
</dbReference>
<evidence type="ECO:0000256" key="5">
    <source>
        <dbReference type="SAM" id="Phobius"/>
    </source>
</evidence>